<dbReference type="EnsemblPlants" id="AVESA.00010b.r2.3CG0468480.1">
    <property type="protein sequence ID" value="AVESA.00010b.r2.3CG0468480.1.CDS"/>
    <property type="gene ID" value="AVESA.00010b.r2.3CG0468480"/>
</dbReference>
<protein>
    <submittedName>
        <fullName evidence="1">Uncharacterized protein</fullName>
    </submittedName>
</protein>
<keyword evidence="2" id="KW-1185">Reference proteome</keyword>
<accession>A0ACD5VQ10</accession>
<reference evidence="1" key="2">
    <citation type="submission" date="2025-09" db="UniProtKB">
        <authorList>
            <consortium name="EnsemblPlants"/>
        </authorList>
    </citation>
    <scope>IDENTIFICATION</scope>
</reference>
<organism evidence="1 2">
    <name type="scientific">Avena sativa</name>
    <name type="common">Oat</name>
    <dbReference type="NCBI Taxonomy" id="4498"/>
    <lineage>
        <taxon>Eukaryota</taxon>
        <taxon>Viridiplantae</taxon>
        <taxon>Streptophyta</taxon>
        <taxon>Embryophyta</taxon>
        <taxon>Tracheophyta</taxon>
        <taxon>Spermatophyta</taxon>
        <taxon>Magnoliopsida</taxon>
        <taxon>Liliopsida</taxon>
        <taxon>Poales</taxon>
        <taxon>Poaceae</taxon>
        <taxon>BOP clade</taxon>
        <taxon>Pooideae</taxon>
        <taxon>Poodae</taxon>
        <taxon>Poeae</taxon>
        <taxon>Poeae Chloroplast Group 1 (Aveneae type)</taxon>
        <taxon>Aveninae</taxon>
        <taxon>Avena</taxon>
    </lineage>
</organism>
<dbReference type="Proteomes" id="UP001732700">
    <property type="component" value="Chromosome 3C"/>
</dbReference>
<sequence length="373" mass="41231">MASVYQPVVDRSISSCIFVVVVVLLLIARIGSCASCYKRIFSFGDSIIDTGNFVQSIGHTPSPIKERPYGMTFFHHPTGRICDGRVLIDFYAEAFGLPLIPPNLPGENWGPFPGGANFAVYGATALPADYFRYKWNLNVPGSTCLSTQIGWFKEMLQRLAPGDAAKTVLSESLIALGEIGGNDYNYWFLSVHPRDVAYQFIPDVVSVIINTAQELINLGAKTIMIPGNFPIGCVPAYLKAFQTNNPADYDEFRCLKWFNDFSMRHNQALSNEINRLRAQNPGVKLIYADYFGAAMEIFKNPHKFGIDDPLLVVCGGDGPYHTGRPCDKDAILWGNPANFASWDGIHMTEKTYNAIADGVLRGPFTNPPLLYSC</sequence>
<proteinExistence type="predicted"/>
<name>A0ACD5VQ10_AVESA</name>
<evidence type="ECO:0000313" key="2">
    <source>
        <dbReference type="Proteomes" id="UP001732700"/>
    </source>
</evidence>
<evidence type="ECO:0000313" key="1">
    <source>
        <dbReference type="EnsemblPlants" id="AVESA.00010b.r2.3CG0468480.1.CDS"/>
    </source>
</evidence>
<reference evidence="1" key="1">
    <citation type="submission" date="2021-05" db="EMBL/GenBank/DDBJ databases">
        <authorList>
            <person name="Scholz U."/>
            <person name="Mascher M."/>
            <person name="Fiebig A."/>
        </authorList>
    </citation>
    <scope>NUCLEOTIDE SEQUENCE [LARGE SCALE GENOMIC DNA]</scope>
</reference>